<proteinExistence type="predicted"/>
<accession>A0AC35G3A9</accession>
<organism evidence="1 2">
    <name type="scientific">Panagrolaimus sp. PS1159</name>
    <dbReference type="NCBI Taxonomy" id="55785"/>
    <lineage>
        <taxon>Eukaryota</taxon>
        <taxon>Metazoa</taxon>
        <taxon>Ecdysozoa</taxon>
        <taxon>Nematoda</taxon>
        <taxon>Chromadorea</taxon>
        <taxon>Rhabditida</taxon>
        <taxon>Tylenchina</taxon>
        <taxon>Panagrolaimomorpha</taxon>
        <taxon>Panagrolaimoidea</taxon>
        <taxon>Panagrolaimidae</taxon>
        <taxon>Panagrolaimus</taxon>
    </lineage>
</organism>
<evidence type="ECO:0000313" key="1">
    <source>
        <dbReference type="Proteomes" id="UP000887580"/>
    </source>
</evidence>
<evidence type="ECO:0000313" key="2">
    <source>
        <dbReference type="WBParaSite" id="PS1159_v2.g23424.t1"/>
    </source>
</evidence>
<dbReference type="WBParaSite" id="PS1159_v2.g23424.t1">
    <property type="protein sequence ID" value="PS1159_v2.g23424.t1"/>
    <property type="gene ID" value="PS1159_v2.g23424"/>
</dbReference>
<reference evidence="2" key="1">
    <citation type="submission" date="2022-11" db="UniProtKB">
        <authorList>
            <consortium name="WormBaseParasite"/>
        </authorList>
    </citation>
    <scope>IDENTIFICATION</scope>
</reference>
<dbReference type="Proteomes" id="UP000887580">
    <property type="component" value="Unplaced"/>
</dbReference>
<protein>
    <submittedName>
        <fullName evidence="2">Uncharacterized protein</fullName>
    </submittedName>
</protein>
<sequence>MFENYKKLVKTGKIYVSWLKPFDFEIPRERTPKKAVLVSFLSMVKYIPSKQSFDLEGLGAASSTDNKHHRSPNNHASRDSPRRSTNITFQDDNRILHTRRLTVVDPNPAILAAAASRKVTKESLFQRLASVIPPPIPIPSSESSGSRESRLQSKESLYTGN</sequence>
<name>A0AC35G3A9_9BILA</name>